<keyword evidence="2" id="KW-1015">Disulfide bond</keyword>
<comment type="caution">
    <text evidence="6">The sequence shown here is derived from an EMBL/GenBank/DDBJ whole genome shotgun (WGS) entry which is preliminary data.</text>
</comment>
<evidence type="ECO:0000256" key="2">
    <source>
        <dbReference type="ARBA" id="ARBA00023157"/>
    </source>
</evidence>
<comment type="caution">
    <text evidence="3">Lacks conserved residue(s) required for the propagation of feature annotation.</text>
</comment>
<dbReference type="CDD" id="cd12887">
    <property type="entry name" value="SPRY_NHR_like"/>
    <property type="match status" value="1"/>
</dbReference>
<keyword evidence="1" id="KW-0677">Repeat</keyword>
<dbReference type="PANTHER" id="PTHR24251">
    <property type="entry name" value="OVOCHYMASE-RELATED"/>
    <property type="match status" value="1"/>
</dbReference>
<dbReference type="CDD" id="cd00041">
    <property type="entry name" value="CUB"/>
    <property type="match status" value="2"/>
</dbReference>
<dbReference type="PROSITE" id="PS51065">
    <property type="entry name" value="NHR"/>
    <property type="match status" value="1"/>
</dbReference>
<dbReference type="InterPro" id="IPR006573">
    <property type="entry name" value="NHR_dom"/>
</dbReference>
<dbReference type="FunFam" id="2.60.120.290:FF:000005">
    <property type="entry name" value="Procollagen C-endopeptidase enhancer 1"/>
    <property type="match status" value="2"/>
</dbReference>
<dbReference type="FunFam" id="2.60.120.920:FF:000001">
    <property type="entry name" value="neuralized-like protein 4 isoform X1"/>
    <property type="match status" value="1"/>
</dbReference>
<dbReference type="InterPro" id="IPR035914">
    <property type="entry name" value="Sperma_CUB_dom_sf"/>
</dbReference>
<evidence type="ECO:0000259" key="4">
    <source>
        <dbReference type="PROSITE" id="PS01180"/>
    </source>
</evidence>
<evidence type="ECO:0000259" key="5">
    <source>
        <dbReference type="PROSITE" id="PS51065"/>
    </source>
</evidence>
<dbReference type="SUPFAM" id="SSF49854">
    <property type="entry name" value="Spermadhesin, CUB domain"/>
    <property type="match status" value="2"/>
</dbReference>
<feature type="domain" description="CUB" evidence="4">
    <location>
        <begin position="238"/>
        <end position="362"/>
    </location>
</feature>
<dbReference type="EMBL" id="JACVVK020000251">
    <property type="protein sequence ID" value="KAK7482102.1"/>
    <property type="molecule type" value="Genomic_DNA"/>
</dbReference>
<evidence type="ECO:0000256" key="1">
    <source>
        <dbReference type="ARBA" id="ARBA00022737"/>
    </source>
</evidence>
<feature type="domain" description="CUB" evidence="4">
    <location>
        <begin position="360"/>
        <end position="456"/>
    </location>
</feature>
<feature type="non-terminal residue" evidence="6">
    <location>
        <position position="458"/>
    </location>
</feature>
<dbReference type="PROSITE" id="PS01180">
    <property type="entry name" value="CUB"/>
    <property type="match status" value="2"/>
</dbReference>
<sequence length="458" mass="50963">MRRSKTVDGAAHRNEGSPETRLLGFHARCGENVLLAQDGSNANRDPETYGKSIVMSNRPLRDGELFVIRLETHMRGWVPHIVFGVTTHDPNRITFPNHAMDLGGSEDGESMTVLLSCKNIRVNGEIVNNDYGEFDHLRLEKDDTIGVMRRSDGCLHFYVKGEDQGVAIRDCPAKLWAVADLFLGTVTRIAVVNGEGGPVPAEVLPAFVHFQLAGKMFWSHVVTSACLLMFSGAASQGCDKTFTSTSGHVRSPGYSDAYPPNLDCTYLIQQTANFVVRLEFSRYYFRLDKEGESCLDYIQVYDGDSESAPMLGGPYCGDTRPPPLFSTQNVVMIRFHSDDTTYYGNQGGYIRSPGYSDPYPENWDCTYIIRQQEGYVIRLEFARYYFSLGAENGQCLDALEVYDGDSEAAPMLGGPYCGDTRPPPLFSTQNVVMIKFHSDNRTVYGSQGFDIDYSALKT</sequence>
<dbReference type="Proteomes" id="UP001519460">
    <property type="component" value="Unassembled WGS sequence"/>
</dbReference>
<accession>A0ABD0K5J0</accession>
<keyword evidence="7" id="KW-1185">Reference proteome</keyword>
<dbReference type="Gene3D" id="2.60.120.290">
    <property type="entry name" value="Spermadhesin, CUB domain"/>
    <property type="match status" value="2"/>
</dbReference>
<dbReference type="Pfam" id="PF00431">
    <property type="entry name" value="CUB"/>
    <property type="match status" value="2"/>
</dbReference>
<gene>
    <name evidence="6" type="ORF">BaRGS_00026686</name>
</gene>
<dbReference type="SMART" id="SM00588">
    <property type="entry name" value="NEUZ"/>
    <property type="match status" value="1"/>
</dbReference>
<dbReference type="Pfam" id="PF07177">
    <property type="entry name" value="Neuralized"/>
    <property type="match status" value="1"/>
</dbReference>
<proteinExistence type="predicted"/>
<evidence type="ECO:0000313" key="6">
    <source>
        <dbReference type="EMBL" id="KAK7482102.1"/>
    </source>
</evidence>
<feature type="domain" description="NHR" evidence="5">
    <location>
        <begin position="22"/>
        <end position="193"/>
    </location>
</feature>
<dbReference type="SMART" id="SM00042">
    <property type="entry name" value="CUB"/>
    <property type="match status" value="2"/>
</dbReference>
<protein>
    <submittedName>
        <fullName evidence="6">Uncharacterized protein</fullName>
    </submittedName>
</protein>
<dbReference type="InterPro" id="IPR043136">
    <property type="entry name" value="B30.2/SPRY_sf"/>
</dbReference>
<dbReference type="AlphaFoldDB" id="A0ABD0K5J0"/>
<evidence type="ECO:0000256" key="3">
    <source>
        <dbReference type="PROSITE-ProRule" id="PRU00059"/>
    </source>
</evidence>
<organism evidence="6 7">
    <name type="scientific">Batillaria attramentaria</name>
    <dbReference type="NCBI Taxonomy" id="370345"/>
    <lineage>
        <taxon>Eukaryota</taxon>
        <taxon>Metazoa</taxon>
        <taxon>Spiralia</taxon>
        <taxon>Lophotrochozoa</taxon>
        <taxon>Mollusca</taxon>
        <taxon>Gastropoda</taxon>
        <taxon>Caenogastropoda</taxon>
        <taxon>Sorbeoconcha</taxon>
        <taxon>Cerithioidea</taxon>
        <taxon>Batillariidae</taxon>
        <taxon>Batillaria</taxon>
    </lineage>
</organism>
<dbReference type="InterPro" id="IPR000859">
    <property type="entry name" value="CUB_dom"/>
</dbReference>
<evidence type="ECO:0000313" key="7">
    <source>
        <dbReference type="Proteomes" id="UP001519460"/>
    </source>
</evidence>
<name>A0ABD0K5J0_9CAEN</name>
<dbReference type="Gene3D" id="2.60.120.920">
    <property type="match status" value="1"/>
</dbReference>
<reference evidence="6 7" key="1">
    <citation type="journal article" date="2023" name="Sci. Data">
        <title>Genome assembly of the Korean intertidal mud-creeper Batillaria attramentaria.</title>
        <authorList>
            <person name="Patra A.K."/>
            <person name="Ho P.T."/>
            <person name="Jun S."/>
            <person name="Lee S.J."/>
            <person name="Kim Y."/>
            <person name="Won Y.J."/>
        </authorList>
    </citation>
    <scope>NUCLEOTIDE SEQUENCE [LARGE SCALE GENOMIC DNA]</scope>
    <source>
        <strain evidence="6">Wonlab-2016</strain>
    </source>
</reference>